<evidence type="ECO:0000256" key="8">
    <source>
        <dbReference type="ARBA" id="ARBA00023114"/>
    </source>
</evidence>
<keyword evidence="4" id="KW-1134">Transmembrane beta strand</keyword>
<dbReference type="InterPro" id="IPR033900">
    <property type="entry name" value="Gram_neg_porin_domain"/>
</dbReference>
<feature type="chain" id="PRO_5024844860" evidence="11">
    <location>
        <begin position="32"/>
        <end position="371"/>
    </location>
</feature>
<evidence type="ECO:0000256" key="7">
    <source>
        <dbReference type="ARBA" id="ARBA00023065"/>
    </source>
</evidence>
<evidence type="ECO:0000259" key="12">
    <source>
        <dbReference type="Pfam" id="PF13609"/>
    </source>
</evidence>
<evidence type="ECO:0000256" key="10">
    <source>
        <dbReference type="ARBA" id="ARBA00023237"/>
    </source>
</evidence>
<dbReference type="RefSeq" id="WP_150374810.1">
    <property type="nucleotide sequence ID" value="NZ_CP044067.1"/>
</dbReference>
<proteinExistence type="predicted"/>
<accession>A0A5P2HAH2</accession>
<dbReference type="EMBL" id="CP044067">
    <property type="protein sequence ID" value="QET04748.1"/>
    <property type="molecule type" value="Genomic_DNA"/>
</dbReference>
<evidence type="ECO:0000256" key="9">
    <source>
        <dbReference type="ARBA" id="ARBA00023136"/>
    </source>
</evidence>
<dbReference type="GO" id="GO:0006811">
    <property type="term" value="P:monoatomic ion transport"/>
    <property type="evidence" value="ECO:0007669"/>
    <property type="project" value="UniProtKB-KW"/>
</dbReference>
<dbReference type="PANTHER" id="PTHR34501:SF9">
    <property type="entry name" value="MAJOR OUTER MEMBRANE PROTEIN P.IA"/>
    <property type="match status" value="1"/>
</dbReference>
<comment type="subcellular location">
    <subcellularLocation>
        <location evidence="1">Cell outer membrane</location>
        <topology evidence="1">Multi-pass membrane protein</topology>
    </subcellularLocation>
</comment>
<evidence type="ECO:0000256" key="11">
    <source>
        <dbReference type="SAM" id="SignalP"/>
    </source>
</evidence>
<dbReference type="Proteomes" id="UP000322822">
    <property type="component" value="Chromosome 2"/>
</dbReference>
<dbReference type="OrthoDB" id="8952625at2"/>
<dbReference type="PANTHER" id="PTHR34501">
    <property type="entry name" value="PROTEIN YDDL-RELATED"/>
    <property type="match status" value="1"/>
</dbReference>
<dbReference type="SUPFAM" id="SSF56935">
    <property type="entry name" value="Porins"/>
    <property type="match status" value="1"/>
</dbReference>
<evidence type="ECO:0000256" key="1">
    <source>
        <dbReference type="ARBA" id="ARBA00004571"/>
    </source>
</evidence>
<sequence length="371" mass="39165">MSQSRTFLRRTALRHITLAAMTLCAAHAAHAQSSITLYGVADAGIEYLTHADANNHSLARMTSGNLSGSRWGMRGTEDLGGGLQALFVLEGGFDIDSGTASQGGRMFGRQAFTGLSSQYGRVTLGRQNNILYDILINYDAMAVSPRYSIFTMDTMTAGRYDNAAKYVGKFGGLTVSGLYSFARGTSLAGGAFGSEVPGNPKSDRAMSGGLEYNAGKVGVTVIYDMQQGTSGLTGQNPAQKDQRLAVAGTYTFANAKLFAGYRWLNGNIGATAALPSKRADLFWIGAGYQITPALSLSGAGYLLNGRNGNGDAWSASMLLDYAFSKRTDVYAQVAYIRNDDTSRIGLNGPATAIGPAGTNQLGALVGIRHKF</sequence>
<keyword evidence="7" id="KW-0406">Ion transport</keyword>
<keyword evidence="6 11" id="KW-0732">Signal</keyword>
<evidence type="ECO:0000256" key="3">
    <source>
        <dbReference type="ARBA" id="ARBA00022448"/>
    </source>
</evidence>
<dbReference type="GO" id="GO:0015288">
    <property type="term" value="F:porin activity"/>
    <property type="evidence" value="ECO:0007669"/>
    <property type="project" value="UniProtKB-KW"/>
</dbReference>
<dbReference type="InterPro" id="IPR050298">
    <property type="entry name" value="Gram-neg_bact_OMP"/>
</dbReference>
<evidence type="ECO:0000256" key="4">
    <source>
        <dbReference type="ARBA" id="ARBA00022452"/>
    </source>
</evidence>
<comment type="subunit">
    <text evidence="2">Homotrimer.</text>
</comment>
<dbReference type="Pfam" id="PF13609">
    <property type="entry name" value="Porin_4"/>
    <property type="match status" value="1"/>
</dbReference>
<evidence type="ECO:0000256" key="2">
    <source>
        <dbReference type="ARBA" id="ARBA00011233"/>
    </source>
</evidence>
<dbReference type="Gene3D" id="2.40.160.10">
    <property type="entry name" value="Porin"/>
    <property type="match status" value="1"/>
</dbReference>
<keyword evidence="10" id="KW-0998">Cell outer membrane</keyword>
<keyword evidence="8" id="KW-0626">Porin</keyword>
<feature type="signal peptide" evidence="11">
    <location>
        <begin position="1"/>
        <end position="31"/>
    </location>
</feature>
<evidence type="ECO:0000256" key="5">
    <source>
        <dbReference type="ARBA" id="ARBA00022692"/>
    </source>
</evidence>
<feature type="domain" description="Porin" evidence="12">
    <location>
        <begin position="18"/>
        <end position="341"/>
    </location>
</feature>
<keyword evidence="3" id="KW-0813">Transport</keyword>
<evidence type="ECO:0000313" key="14">
    <source>
        <dbReference type="Proteomes" id="UP000322822"/>
    </source>
</evidence>
<name>A0A5P2HAH2_9BURK</name>
<dbReference type="GO" id="GO:0009279">
    <property type="term" value="C:cell outer membrane"/>
    <property type="evidence" value="ECO:0007669"/>
    <property type="project" value="UniProtKB-SubCell"/>
</dbReference>
<dbReference type="GO" id="GO:0046930">
    <property type="term" value="C:pore complex"/>
    <property type="evidence" value="ECO:0007669"/>
    <property type="project" value="UniProtKB-KW"/>
</dbReference>
<evidence type="ECO:0000313" key="13">
    <source>
        <dbReference type="EMBL" id="QET04748.1"/>
    </source>
</evidence>
<protein>
    <submittedName>
        <fullName evidence="13">Porin</fullName>
    </submittedName>
</protein>
<evidence type="ECO:0000256" key="6">
    <source>
        <dbReference type="ARBA" id="ARBA00022729"/>
    </source>
</evidence>
<keyword evidence="9" id="KW-0472">Membrane</keyword>
<reference evidence="13 14" key="1">
    <citation type="submission" date="2019-09" db="EMBL/GenBank/DDBJ databases">
        <title>FDA dAtabase for Regulatory Grade micrObial Sequences (FDA-ARGOS): Supporting development and validation of Infectious Disease Dx tests.</title>
        <authorList>
            <person name="Sciortino C."/>
            <person name="Tallon L."/>
            <person name="Sadzewicz L."/>
            <person name="Vavikolanu K."/>
            <person name="Mehta A."/>
            <person name="Aluvathingal J."/>
            <person name="Nadendla S."/>
            <person name="Nandy P."/>
            <person name="Geyer C."/>
            <person name="Yan Y."/>
            <person name="Sichtig H."/>
        </authorList>
    </citation>
    <scope>NUCLEOTIDE SEQUENCE [LARGE SCALE GENOMIC DNA]</scope>
    <source>
        <strain evidence="13 14">FDAARGOS_664</strain>
    </source>
</reference>
<dbReference type="AlphaFoldDB" id="A0A5P2HAH2"/>
<gene>
    <name evidence="13" type="ORF">FOB72_21890</name>
</gene>
<organism evidence="13 14">
    <name type="scientific">Cupriavidus pauculus</name>
    <dbReference type="NCBI Taxonomy" id="82633"/>
    <lineage>
        <taxon>Bacteria</taxon>
        <taxon>Pseudomonadati</taxon>
        <taxon>Pseudomonadota</taxon>
        <taxon>Betaproteobacteria</taxon>
        <taxon>Burkholderiales</taxon>
        <taxon>Burkholderiaceae</taxon>
        <taxon>Cupriavidus</taxon>
    </lineage>
</organism>
<dbReference type="InterPro" id="IPR023614">
    <property type="entry name" value="Porin_dom_sf"/>
</dbReference>
<dbReference type="CDD" id="cd00342">
    <property type="entry name" value="gram_neg_porins"/>
    <property type="match status" value="1"/>
</dbReference>
<keyword evidence="5" id="KW-0812">Transmembrane</keyword>